<dbReference type="AlphaFoldDB" id="A0A9Q0NN82"/>
<evidence type="ECO:0000313" key="3">
    <source>
        <dbReference type="Proteomes" id="UP001151529"/>
    </source>
</evidence>
<dbReference type="EMBL" id="JAPFFL010000018">
    <property type="protein sequence ID" value="KAJ6672893.1"/>
    <property type="molecule type" value="Genomic_DNA"/>
</dbReference>
<gene>
    <name evidence="2" type="ORF">OIU85_014155</name>
</gene>
<evidence type="ECO:0000313" key="2">
    <source>
        <dbReference type="EMBL" id="KAJ6672893.1"/>
    </source>
</evidence>
<comment type="caution">
    <text evidence="2">The sequence shown here is derived from an EMBL/GenBank/DDBJ whole genome shotgun (WGS) entry which is preliminary data.</text>
</comment>
<sequence length="124" mass="13751">MGNSICVGKYCNFSQNIARRNPYPDPSSLDLASALSFKYGGEERRVSFEGHASPLFIEDRNGQWAPIILKNNQRKSAMEDPPRTSLFGGELSATQSLTLSMNPPSHGTMDDMRPSSQSYFPLSF</sequence>
<proteinExistence type="predicted"/>
<feature type="region of interest" description="Disordered" evidence="1">
    <location>
        <begin position="97"/>
        <end position="124"/>
    </location>
</feature>
<name>A0A9Q0NN82_SALVM</name>
<protein>
    <submittedName>
        <fullName evidence="2">Uncharacterized protein</fullName>
    </submittedName>
</protein>
<keyword evidence="3" id="KW-1185">Reference proteome</keyword>
<accession>A0A9Q0NN82</accession>
<reference evidence="2" key="1">
    <citation type="submission" date="2022-11" db="EMBL/GenBank/DDBJ databases">
        <authorList>
            <person name="Hyden B.L."/>
            <person name="Feng K."/>
            <person name="Yates T."/>
            <person name="Jawdy S."/>
            <person name="Smart L.B."/>
            <person name="Muchero W."/>
        </authorList>
    </citation>
    <scope>NUCLEOTIDE SEQUENCE</scope>
    <source>
        <tissue evidence="2">Shoot tip</tissue>
    </source>
</reference>
<reference evidence="2" key="2">
    <citation type="journal article" date="2023" name="Int. J. Mol. Sci.">
        <title>De Novo Assembly and Annotation of 11 Diverse Shrub Willow (Salix) Genomes Reveals Novel Gene Organization in Sex-Linked Regions.</title>
        <authorList>
            <person name="Hyden B."/>
            <person name="Feng K."/>
            <person name="Yates T.B."/>
            <person name="Jawdy S."/>
            <person name="Cereghino C."/>
            <person name="Smart L.B."/>
            <person name="Muchero W."/>
        </authorList>
    </citation>
    <scope>NUCLEOTIDE SEQUENCE [LARGE SCALE GENOMIC DNA]</scope>
    <source>
        <tissue evidence="2">Shoot tip</tissue>
    </source>
</reference>
<dbReference type="Proteomes" id="UP001151529">
    <property type="component" value="Chromosome 12"/>
</dbReference>
<feature type="compositionally biased region" description="Polar residues" evidence="1">
    <location>
        <begin position="114"/>
        <end position="124"/>
    </location>
</feature>
<evidence type="ECO:0000256" key="1">
    <source>
        <dbReference type="SAM" id="MobiDB-lite"/>
    </source>
</evidence>
<organism evidence="2 3">
    <name type="scientific">Salix viminalis</name>
    <name type="common">Common osier</name>
    <name type="synonym">Basket willow</name>
    <dbReference type="NCBI Taxonomy" id="40686"/>
    <lineage>
        <taxon>Eukaryota</taxon>
        <taxon>Viridiplantae</taxon>
        <taxon>Streptophyta</taxon>
        <taxon>Embryophyta</taxon>
        <taxon>Tracheophyta</taxon>
        <taxon>Spermatophyta</taxon>
        <taxon>Magnoliopsida</taxon>
        <taxon>eudicotyledons</taxon>
        <taxon>Gunneridae</taxon>
        <taxon>Pentapetalae</taxon>
        <taxon>rosids</taxon>
        <taxon>fabids</taxon>
        <taxon>Malpighiales</taxon>
        <taxon>Salicaceae</taxon>
        <taxon>Saliceae</taxon>
        <taxon>Salix</taxon>
    </lineage>
</organism>